<organism evidence="2 3">
    <name type="scientific">Nocardia jinanensis</name>
    <dbReference type="NCBI Taxonomy" id="382504"/>
    <lineage>
        <taxon>Bacteria</taxon>
        <taxon>Bacillati</taxon>
        <taxon>Actinomycetota</taxon>
        <taxon>Actinomycetes</taxon>
        <taxon>Mycobacteriales</taxon>
        <taxon>Nocardiaceae</taxon>
        <taxon>Nocardia</taxon>
    </lineage>
</organism>
<keyword evidence="3" id="KW-1185">Reference proteome</keyword>
<dbReference type="Proteomes" id="UP000638263">
    <property type="component" value="Unassembled WGS sequence"/>
</dbReference>
<protein>
    <submittedName>
        <fullName evidence="2">Uncharacterized protein</fullName>
    </submittedName>
</protein>
<feature type="region of interest" description="Disordered" evidence="1">
    <location>
        <begin position="1"/>
        <end position="65"/>
    </location>
</feature>
<accession>A0A917RRZ9</accession>
<evidence type="ECO:0000313" key="2">
    <source>
        <dbReference type="EMBL" id="GGL21721.1"/>
    </source>
</evidence>
<comment type="caution">
    <text evidence="2">The sequence shown here is derived from an EMBL/GenBank/DDBJ whole genome shotgun (WGS) entry which is preliminary data.</text>
</comment>
<reference evidence="2" key="2">
    <citation type="submission" date="2020-09" db="EMBL/GenBank/DDBJ databases">
        <authorList>
            <person name="Sun Q."/>
            <person name="Zhou Y."/>
        </authorList>
    </citation>
    <scope>NUCLEOTIDE SEQUENCE</scope>
    <source>
        <strain evidence="2">CGMCC 4.3508</strain>
    </source>
</reference>
<name>A0A917RRZ9_9NOCA</name>
<gene>
    <name evidence="2" type="ORF">GCM10011588_40760</name>
</gene>
<dbReference type="AlphaFoldDB" id="A0A917RRZ9"/>
<evidence type="ECO:0000256" key="1">
    <source>
        <dbReference type="SAM" id="MobiDB-lite"/>
    </source>
</evidence>
<evidence type="ECO:0000313" key="3">
    <source>
        <dbReference type="Proteomes" id="UP000638263"/>
    </source>
</evidence>
<dbReference type="EMBL" id="BMMH01000008">
    <property type="protein sequence ID" value="GGL21721.1"/>
    <property type="molecule type" value="Genomic_DNA"/>
</dbReference>
<proteinExistence type="predicted"/>
<reference evidence="2" key="1">
    <citation type="journal article" date="2014" name="Int. J. Syst. Evol. Microbiol.">
        <title>Complete genome sequence of Corynebacterium casei LMG S-19264T (=DSM 44701T), isolated from a smear-ripened cheese.</title>
        <authorList>
            <consortium name="US DOE Joint Genome Institute (JGI-PGF)"/>
            <person name="Walter F."/>
            <person name="Albersmeier A."/>
            <person name="Kalinowski J."/>
            <person name="Ruckert C."/>
        </authorList>
    </citation>
    <scope>NUCLEOTIDE SEQUENCE</scope>
    <source>
        <strain evidence="2">CGMCC 4.3508</strain>
    </source>
</reference>
<sequence length="80" mass="8708">MHAARLGFARNTESARRAPIHGEPLRGIGRYGPSIRDRGRAAGPPLRNPPRKAPDQPITPYPLAIGRDWVDSPLCKTTAS</sequence>